<reference evidence="1 2" key="1">
    <citation type="submission" date="2024-01" db="EMBL/GenBank/DDBJ databases">
        <title>Genome assemblies of Stephania.</title>
        <authorList>
            <person name="Yang L."/>
        </authorList>
    </citation>
    <scope>NUCLEOTIDE SEQUENCE [LARGE SCALE GENOMIC DNA]</scope>
    <source>
        <strain evidence="1">YNDBR</strain>
        <tissue evidence="1">Leaf</tissue>
    </source>
</reference>
<comment type="caution">
    <text evidence="1">The sequence shown here is derived from an EMBL/GenBank/DDBJ whole genome shotgun (WGS) entry which is preliminary data.</text>
</comment>
<proteinExistence type="predicted"/>
<keyword evidence="2" id="KW-1185">Reference proteome</keyword>
<sequence length="81" mass="9298">MRWISGKQLKKADILPLPTNPTMAQIKIHKESKAKKSKANAYLFASVVPTIFSRVMSLKTAKVVWDYLKEEYEGDERVRGM</sequence>
<evidence type="ECO:0000313" key="2">
    <source>
        <dbReference type="Proteomes" id="UP001420932"/>
    </source>
</evidence>
<gene>
    <name evidence="1" type="ORF">Syun_004741</name>
</gene>
<dbReference type="Pfam" id="PF14223">
    <property type="entry name" value="Retrotran_gag_2"/>
    <property type="match status" value="1"/>
</dbReference>
<name>A0AAP0Q2U5_9MAGN</name>
<organism evidence="1 2">
    <name type="scientific">Stephania yunnanensis</name>
    <dbReference type="NCBI Taxonomy" id="152371"/>
    <lineage>
        <taxon>Eukaryota</taxon>
        <taxon>Viridiplantae</taxon>
        <taxon>Streptophyta</taxon>
        <taxon>Embryophyta</taxon>
        <taxon>Tracheophyta</taxon>
        <taxon>Spermatophyta</taxon>
        <taxon>Magnoliopsida</taxon>
        <taxon>Ranunculales</taxon>
        <taxon>Menispermaceae</taxon>
        <taxon>Menispermoideae</taxon>
        <taxon>Cissampelideae</taxon>
        <taxon>Stephania</taxon>
    </lineage>
</organism>
<dbReference type="AlphaFoldDB" id="A0AAP0Q2U5"/>
<dbReference type="PANTHER" id="PTHR35317:SF11">
    <property type="entry name" value="CCHC-TYPE DOMAIN-CONTAINING PROTEIN"/>
    <property type="match status" value="1"/>
</dbReference>
<dbReference type="EMBL" id="JBBNAF010000002">
    <property type="protein sequence ID" value="KAK9163839.1"/>
    <property type="molecule type" value="Genomic_DNA"/>
</dbReference>
<evidence type="ECO:0000313" key="1">
    <source>
        <dbReference type="EMBL" id="KAK9163839.1"/>
    </source>
</evidence>
<dbReference type="Proteomes" id="UP001420932">
    <property type="component" value="Unassembled WGS sequence"/>
</dbReference>
<protein>
    <submittedName>
        <fullName evidence="1">Uncharacterized protein</fullName>
    </submittedName>
</protein>
<accession>A0AAP0Q2U5</accession>
<dbReference type="PANTHER" id="PTHR35317">
    <property type="entry name" value="OS04G0629600 PROTEIN"/>
    <property type="match status" value="1"/>
</dbReference>